<dbReference type="PANTHER" id="PTHR15629:SF2">
    <property type="entry name" value="SH3 DOMAIN-CONTAINING YSC84-LIKE PROTEIN 1"/>
    <property type="match status" value="1"/>
</dbReference>
<dbReference type="GO" id="GO:0035091">
    <property type="term" value="F:phosphatidylinositol binding"/>
    <property type="evidence" value="ECO:0007669"/>
    <property type="project" value="TreeGrafter"/>
</dbReference>
<protein>
    <submittedName>
        <fullName evidence="2">DUF500-domain-containing protein</fullName>
    </submittedName>
</protein>
<evidence type="ECO:0000259" key="1">
    <source>
        <dbReference type="Pfam" id="PF04366"/>
    </source>
</evidence>
<proteinExistence type="predicted"/>
<evidence type="ECO:0000313" key="3">
    <source>
        <dbReference type="Proteomes" id="UP000193642"/>
    </source>
</evidence>
<accession>A0A1Y2ANU3</accession>
<dbReference type="Proteomes" id="UP000193642">
    <property type="component" value="Unassembled WGS sequence"/>
</dbReference>
<name>A0A1Y2ANU3_9FUNG</name>
<comment type="caution">
    <text evidence="2">The sequence shown here is derived from an EMBL/GenBank/DDBJ whole genome shotgun (WGS) entry which is preliminary data.</text>
</comment>
<evidence type="ECO:0000313" key="2">
    <source>
        <dbReference type="EMBL" id="ORY23887.1"/>
    </source>
</evidence>
<feature type="domain" description="Ysc84 actin-binding" evidence="1">
    <location>
        <begin position="77"/>
        <end position="201"/>
    </location>
</feature>
<keyword evidence="3" id="KW-1185">Reference proteome</keyword>
<dbReference type="PANTHER" id="PTHR15629">
    <property type="entry name" value="SH3YL1 PROTEIN"/>
    <property type="match status" value="1"/>
</dbReference>
<dbReference type="OrthoDB" id="443981at2759"/>
<sequence>MTQLAVDSAKAAKILEAFRTDHGTMIPDIILKNAKGVAIIDVFKAGIGISGRHGSGVVVARLPNGSWSAPSAIETTSIGFGSQFGAQVTEFVIILNDDEAVDSFKKAHNFTAGGNLSVAAGPFGAAVEAGGQVNNKVIAPIYSYSRSQGLFAGASLEFGAISANKEVNLEAYGAGITSEQILEGFVPRPEYATQLYWVLDKTVSNEGITAPAQKKQDEE</sequence>
<reference evidence="2 3" key="1">
    <citation type="submission" date="2016-07" db="EMBL/GenBank/DDBJ databases">
        <title>Pervasive Adenine N6-methylation of Active Genes in Fungi.</title>
        <authorList>
            <consortium name="DOE Joint Genome Institute"/>
            <person name="Mondo S.J."/>
            <person name="Dannebaum R.O."/>
            <person name="Kuo R.C."/>
            <person name="Labutti K."/>
            <person name="Haridas S."/>
            <person name="Kuo A."/>
            <person name="Salamov A."/>
            <person name="Ahrendt S.R."/>
            <person name="Lipzen A."/>
            <person name="Sullivan W."/>
            <person name="Andreopoulos W.B."/>
            <person name="Clum A."/>
            <person name="Lindquist E."/>
            <person name="Daum C."/>
            <person name="Ramamoorthy G.K."/>
            <person name="Gryganskyi A."/>
            <person name="Culley D."/>
            <person name="Magnuson J.K."/>
            <person name="James T.Y."/>
            <person name="O'Malley M.A."/>
            <person name="Stajich J.E."/>
            <person name="Spatafora J.W."/>
            <person name="Visel A."/>
            <person name="Grigoriev I.V."/>
        </authorList>
    </citation>
    <scope>NUCLEOTIDE SEQUENCE [LARGE SCALE GENOMIC DNA]</scope>
    <source>
        <strain evidence="2 3">JEL800</strain>
    </source>
</reference>
<dbReference type="EMBL" id="MCGO01000154">
    <property type="protein sequence ID" value="ORY23887.1"/>
    <property type="molecule type" value="Genomic_DNA"/>
</dbReference>
<dbReference type="STRING" id="329046.A0A1Y2ANU3"/>
<dbReference type="InterPro" id="IPR051702">
    <property type="entry name" value="SH3_domain_YSC84-like"/>
</dbReference>
<gene>
    <name evidence="2" type="ORF">BCR33DRAFT_809562</name>
</gene>
<dbReference type="InterPro" id="IPR007461">
    <property type="entry name" value="Ysc84_actin-binding"/>
</dbReference>
<dbReference type="AlphaFoldDB" id="A0A1Y2ANU3"/>
<organism evidence="2 3">
    <name type="scientific">Rhizoclosmatium globosum</name>
    <dbReference type="NCBI Taxonomy" id="329046"/>
    <lineage>
        <taxon>Eukaryota</taxon>
        <taxon>Fungi</taxon>
        <taxon>Fungi incertae sedis</taxon>
        <taxon>Chytridiomycota</taxon>
        <taxon>Chytridiomycota incertae sedis</taxon>
        <taxon>Chytridiomycetes</taxon>
        <taxon>Chytridiales</taxon>
        <taxon>Chytriomycetaceae</taxon>
        <taxon>Rhizoclosmatium</taxon>
    </lineage>
</organism>
<dbReference type="Pfam" id="PF04366">
    <property type="entry name" value="Ysc84"/>
    <property type="match status" value="1"/>
</dbReference>